<dbReference type="EMBL" id="RBRY01000177">
    <property type="protein sequence ID" value="RMR50444.1"/>
    <property type="molecule type" value="Genomic_DNA"/>
</dbReference>
<dbReference type="Gene3D" id="2.40.128.270">
    <property type="match status" value="1"/>
</dbReference>
<dbReference type="PANTHER" id="PTHR35535:SF1">
    <property type="entry name" value="HEAT SHOCK PROTEIN HSLJ"/>
    <property type="match status" value="1"/>
</dbReference>
<protein>
    <submittedName>
        <fullName evidence="2">Putative lipoprotein</fullName>
    </submittedName>
</protein>
<gene>
    <name evidence="2" type="ORF">ALP84_04773</name>
</gene>
<dbReference type="Proteomes" id="UP000278332">
    <property type="component" value="Unassembled WGS sequence"/>
</dbReference>
<organism evidence="2 3">
    <name type="scientific">Pseudomonas cichorii</name>
    <dbReference type="NCBI Taxonomy" id="36746"/>
    <lineage>
        <taxon>Bacteria</taxon>
        <taxon>Pseudomonadati</taxon>
        <taxon>Pseudomonadota</taxon>
        <taxon>Gammaproteobacteria</taxon>
        <taxon>Pseudomonadales</taxon>
        <taxon>Pseudomonadaceae</taxon>
        <taxon>Pseudomonas</taxon>
    </lineage>
</organism>
<evidence type="ECO:0000259" key="1">
    <source>
        <dbReference type="Pfam" id="PF03724"/>
    </source>
</evidence>
<dbReference type="PROSITE" id="PS51257">
    <property type="entry name" value="PROKAR_LIPOPROTEIN"/>
    <property type="match status" value="1"/>
</dbReference>
<comment type="caution">
    <text evidence="2">The sequence shown here is derived from an EMBL/GenBank/DDBJ whole genome shotgun (WGS) entry which is preliminary data.</text>
</comment>
<dbReference type="AlphaFoldDB" id="A0A3M4VF41"/>
<proteinExistence type="predicted"/>
<reference evidence="2 3" key="1">
    <citation type="submission" date="2018-08" db="EMBL/GenBank/DDBJ databases">
        <title>Recombination of ecologically and evolutionarily significant loci maintains genetic cohesion in the Pseudomonas syringae species complex.</title>
        <authorList>
            <person name="Dillon M."/>
            <person name="Thakur S."/>
            <person name="Almeida R.N.D."/>
            <person name="Weir B.S."/>
            <person name="Guttman D.S."/>
        </authorList>
    </citation>
    <scope>NUCLEOTIDE SEQUENCE [LARGE SCALE GENOMIC DNA]</scope>
    <source>
        <strain evidence="2 3">ICMP 6917</strain>
    </source>
</reference>
<keyword evidence="2" id="KW-0449">Lipoprotein</keyword>
<dbReference type="InterPro" id="IPR053147">
    <property type="entry name" value="Hsp_HslJ-like"/>
</dbReference>
<dbReference type="InterPro" id="IPR005184">
    <property type="entry name" value="DUF306_Meta_HslJ"/>
</dbReference>
<dbReference type="InterPro" id="IPR038670">
    <property type="entry name" value="HslJ-like_sf"/>
</dbReference>
<name>A0A3M4VF41_PSECI</name>
<dbReference type="Pfam" id="PF03724">
    <property type="entry name" value="META"/>
    <property type="match status" value="1"/>
</dbReference>
<accession>A0A3M4VF41</accession>
<feature type="domain" description="DUF306" evidence="1">
    <location>
        <begin position="36"/>
        <end position="137"/>
    </location>
</feature>
<dbReference type="PANTHER" id="PTHR35535">
    <property type="entry name" value="HEAT SHOCK PROTEIN HSLJ"/>
    <property type="match status" value="1"/>
</dbReference>
<evidence type="ECO:0000313" key="3">
    <source>
        <dbReference type="Proteomes" id="UP000278332"/>
    </source>
</evidence>
<sequence>MQKVSGESGMKHLAVLSLIGSALLAGCATEPKPIEQDQSYVLEWIGERPLIDSSRLTMTLGADGRAYGNAGCNHWFAPYTLKGQTISFGPIGNTRKMCVPPLMEQEQRFLKELSKVQRWDISPIEQLRLWPAEGKPLRFWPED</sequence>
<evidence type="ECO:0000313" key="2">
    <source>
        <dbReference type="EMBL" id="RMR50444.1"/>
    </source>
</evidence>